<reference evidence="2 3" key="1">
    <citation type="submission" date="2016-09" db="EMBL/GenBank/DDBJ databases">
        <title>Vagococcus teuberi sp. nov., isolated from the Malian artisanal sour milk fene.</title>
        <authorList>
            <person name="Wullschleger S."/>
            <person name="Seifert C."/>
            <person name="Baumgartner S."/>
            <person name="Lacroix C."/>
            <person name="Bonfoh B."/>
            <person name="Stevens M.J."/>
            <person name="Meile L."/>
        </authorList>
    </citation>
    <scope>NUCLEOTIDE SEQUENCE [LARGE SCALE GENOMIC DNA]</scope>
    <source>
        <strain evidence="2 3">DSM 21459</strain>
    </source>
</reference>
<evidence type="ECO:0000256" key="1">
    <source>
        <dbReference type="SAM" id="Phobius"/>
    </source>
</evidence>
<name>A0A1J0A573_9ENTE</name>
<keyword evidence="1" id="KW-0472">Membrane</keyword>
<protein>
    <submittedName>
        <fullName evidence="2">Uncharacterized protein</fullName>
    </submittedName>
</protein>
<feature type="transmembrane region" description="Helical" evidence="1">
    <location>
        <begin position="37"/>
        <end position="56"/>
    </location>
</feature>
<dbReference type="EMBL" id="CP017267">
    <property type="protein sequence ID" value="APB31084.1"/>
    <property type="molecule type" value="Genomic_DNA"/>
</dbReference>
<gene>
    <name evidence="2" type="ORF">BHY08_04120</name>
</gene>
<dbReference type="Proteomes" id="UP000191200">
    <property type="component" value="Chromosome"/>
</dbReference>
<keyword evidence="1" id="KW-1133">Transmembrane helix</keyword>
<evidence type="ECO:0000313" key="3">
    <source>
        <dbReference type="Proteomes" id="UP000191200"/>
    </source>
</evidence>
<organism evidence="2 3">
    <name type="scientific">Vagococcus teuberi</name>
    <dbReference type="NCBI Taxonomy" id="519472"/>
    <lineage>
        <taxon>Bacteria</taxon>
        <taxon>Bacillati</taxon>
        <taxon>Bacillota</taxon>
        <taxon>Bacilli</taxon>
        <taxon>Lactobacillales</taxon>
        <taxon>Enterococcaceae</taxon>
        <taxon>Vagococcus</taxon>
    </lineage>
</organism>
<dbReference type="AlphaFoldDB" id="A0A1J0A573"/>
<keyword evidence="1" id="KW-0812">Transmembrane</keyword>
<accession>A0A1J0A573</accession>
<proteinExistence type="predicted"/>
<keyword evidence="3" id="KW-1185">Reference proteome</keyword>
<evidence type="ECO:0000313" key="2">
    <source>
        <dbReference type="EMBL" id="APB31084.1"/>
    </source>
</evidence>
<feature type="transmembrane region" description="Helical" evidence="1">
    <location>
        <begin position="9"/>
        <end position="25"/>
    </location>
</feature>
<sequence>MGCQCKKSLPSKILIGLSLIIMTLFNDTSYSSIAFKIGGTIQVVGIVWFLTIYFFNRQKSCQIKDKS</sequence>
<dbReference type="KEGG" id="vte:BHY08_04120"/>